<dbReference type="InterPro" id="IPR047650">
    <property type="entry name" value="Transpos_IS110"/>
</dbReference>
<protein>
    <submittedName>
        <fullName evidence="3">Transposase</fullName>
    </submittedName>
</protein>
<accession>A0ABM6NCM5</accession>
<reference evidence="3 5" key="1">
    <citation type="submission" date="2015-06" db="EMBL/GenBank/DDBJ databases">
        <authorList>
            <person name="Xie B.-B."/>
            <person name="Rong J.-C."/>
            <person name="Qin Q.-L."/>
            <person name="Zhang Y.-Z."/>
        </authorList>
    </citation>
    <scope>NUCLEOTIDE SEQUENCE [LARGE SCALE GENOMIC DNA]</scope>
    <source>
        <strain evidence="3 5">JCM 20779</strain>
    </source>
</reference>
<evidence type="ECO:0000259" key="1">
    <source>
        <dbReference type="Pfam" id="PF01548"/>
    </source>
</evidence>
<dbReference type="Pfam" id="PF01548">
    <property type="entry name" value="DEDD_Tnp_IS110"/>
    <property type="match status" value="1"/>
</dbReference>
<keyword evidence="5" id="KW-1185">Reference proteome</keyword>
<dbReference type="Proteomes" id="UP000016521">
    <property type="component" value="Chromosome I"/>
</dbReference>
<dbReference type="InterPro" id="IPR003346">
    <property type="entry name" value="Transposase_20"/>
</dbReference>
<organism evidence="3 5">
    <name type="scientific">Pseudoalteromonas piscicida</name>
    <dbReference type="NCBI Taxonomy" id="43662"/>
    <lineage>
        <taxon>Bacteria</taxon>
        <taxon>Pseudomonadati</taxon>
        <taxon>Pseudomonadota</taxon>
        <taxon>Gammaproteobacteria</taxon>
        <taxon>Alteromonadales</taxon>
        <taxon>Pseudoalteromonadaceae</taxon>
        <taxon>Pseudoalteromonas</taxon>
    </lineage>
</organism>
<sequence>MIELQTIKMGEDQMQITTISIDIAKNIFHFIGCNLSNKIVVKKAIKRRQLLTYLAQMPNCKLVMEACGTSNYWGREISQLGFQVELIPPQHVKPFLTGNKNDYNDAYAILIASQQAHIRSVPVKTLEQQDSQTIHKVRELAIGQRTALSNQIRGLLLEYGIAITKGIENVRKEVAALLGEERVLTASFKQVLSQLYKLLQVLDESIETYNQQIKEQVKNNEICVNLQSIPGIGPIVASSYFNEVGNGSGYTKGRDVSASLGLVPKQRSTGGKSVLLGISKRGNRYLRCLLIQGAKSVVSRAKYKTDQLSLWINRLVQTRGHNKACVAYANKMARVAWAITVSKEAYQAR</sequence>
<dbReference type="InterPro" id="IPR002525">
    <property type="entry name" value="Transp_IS110-like_N"/>
</dbReference>
<dbReference type="EMBL" id="CP011924">
    <property type="protein sequence ID" value="ATD06836.1"/>
    <property type="molecule type" value="Genomic_DNA"/>
</dbReference>
<dbReference type="PANTHER" id="PTHR33055:SF3">
    <property type="entry name" value="PUTATIVE TRANSPOSASE FOR IS117-RELATED"/>
    <property type="match status" value="1"/>
</dbReference>
<dbReference type="NCBIfam" id="NF033542">
    <property type="entry name" value="transpos_IS110"/>
    <property type="match status" value="1"/>
</dbReference>
<feature type="domain" description="Transposase IS110-like N-terminal" evidence="1">
    <location>
        <begin position="20"/>
        <end position="159"/>
    </location>
</feature>
<dbReference type="EMBL" id="CP011924">
    <property type="protein sequence ID" value="ATD06624.1"/>
    <property type="molecule type" value="Genomic_DNA"/>
</dbReference>
<dbReference type="PANTHER" id="PTHR33055">
    <property type="entry name" value="TRANSPOSASE FOR INSERTION SEQUENCE ELEMENT IS1111A"/>
    <property type="match status" value="1"/>
</dbReference>
<evidence type="ECO:0000313" key="5">
    <source>
        <dbReference type="Proteomes" id="UP000016521"/>
    </source>
</evidence>
<evidence type="ECO:0000313" key="3">
    <source>
        <dbReference type="EMBL" id="ATD06624.1"/>
    </source>
</evidence>
<evidence type="ECO:0000313" key="4">
    <source>
        <dbReference type="EMBL" id="ATD06836.1"/>
    </source>
</evidence>
<name>A0ABM6NCM5_PSEO7</name>
<feature type="domain" description="Transposase IS116/IS110/IS902 C-terminal" evidence="2">
    <location>
        <begin position="225"/>
        <end position="305"/>
    </location>
</feature>
<gene>
    <name evidence="3" type="ORF">PPIS_a1513</name>
    <name evidence="4" type="ORF">PPIS_a1755</name>
</gene>
<dbReference type="Pfam" id="PF02371">
    <property type="entry name" value="Transposase_20"/>
    <property type="match status" value="1"/>
</dbReference>
<proteinExistence type="predicted"/>
<evidence type="ECO:0000259" key="2">
    <source>
        <dbReference type="Pfam" id="PF02371"/>
    </source>
</evidence>